<dbReference type="PIRSF" id="PIRSF037037">
    <property type="entry name" value="Kelch-like_protein_gigaxonin"/>
    <property type="match status" value="1"/>
</dbReference>
<dbReference type="InterPro" id="IPR006652">
    <property type="entry name" value="Kelch_1"/>
</dbReference>
<feature type="domain" description="BTB" evidence="3">
    <location>
        <begin position="47"/>
        <end position="114"/>
    </location>
</feature>
<dbReference type="Pfam" id="PF07707">
    <property type="entry name" value="BACK"/>
    <property type="match status" value="1"/>
</dbReference>
<dbReference type="RefSeq" id="XP_022095973.1">
    <property type="nucleotide sequence ID" value="XM_022240281.1"/>
</dbReference>
<dbReference type="Pfam" id="PF01344">
    <property type="entry name" value="Kelch_1"/>
    <property type="match status" value="5"/>
</dbReference>
<organism evidence="4 5">
    <name type="scientific">Acanthaster planci</name>
    <name type="common">Crown-of-thorns starfish</name>
    <dbReference type="NCBI Taxonomy" id="133434"/>
    <lineage>
        <taxon>Eukaryota</taxon>
        <taxon>Metazoa</taxon>
        <taxon>Echinodermata</taxon>
        <taxon>Eleutherozoa</taxon>
        <taxon>Asterozoa</taxon>
        <taxon>Asteroidea</taxon>
        <taxon>Valvatacea</taxon>
        <taxon>Valvatida</taxon>
        <taxon>Acanthasteridae</taxon>
        <taxon>Acanthaster</taxon>
    </lineage>
</organism>
<dbReference type="SMART" id="SM00875">
    <property type="entry name" value="BACK"/>
    <property type="match status" value="1"/>
</dbReference>
<dbReference type="FunFam" id="1.25.40.420:FF:000001">
    <property type="entry name" value="Kelch-like family member 12"/>
    <property type="match status" value="1"/>
</dbReference>
<dbReference type="InterPro" id="IPR017096">
    <property type="entry name" value="BTB-kelch_protein"/>
</dbReference>
<evidence type="ECO:0000256" key="2">
    <source>
        <dbReference type="ARBA" id="ARBA00022737"/>
    </source>
</evidence>
<dbReference type="SMART" id="SM00612">
    <property type="entry name" value="Kelch"/>
    <property type="match status" value="6"/>
</dbReference>
<evidence type="ECO:0000313" key="5">
    <source>
        <dbReference type="RefSeq" id="XP_022095973.1"/>
    </source>
</evidence>
<sequence length="603" mass="66537">MTKMETDQLCSDDGASLEDQRLHSFTGSHCKTMMQTLNRLRKQSLLCDVTVVVEGVEFPAHRVILAACSNYFCAMFTNEMSESTKSSVELKGLKASAMEKLLEFIYTEEVEVTVENVQELLPSACLLQLKGVEDACCAFLTTQLDASNCIGIAKFAESHACMGLLNAAEGYGCRYFSEIVKHEEYLSLEVDEVAKLIKRDDLEVECEEPVYEAVMIWVNHNASERQDLLPTLLQDVRIPLMTPKFITDVLDKEPLIRQSLACRDLVDEGKRFHLRPDCRAEMTGSNFQSRSGGDERLVVIGGFGSQQVPLNIVEEYSPKTKEWHSLPDLSRRRRYLAAVMHSAHIYAVGGYDGSTRLNIVECLKFTQGQPTWVSMAPLNVKRGLPGAAVLNDAIYAAGGFDGNTRLTSAECYDPRIDRWTMIQDMNTGREGAGLTTANSVLYSIGGYDGNSILDSVEMFDSRSGQWSAVASMKVKRSGAGVATINDMIYAVGGFNGSHHLASVECYNPRTNSWSLVASMTTARCYVGAVAIQGKVCAVGGCVYIHVYNQMSFDTRYDGRSLLNTIETYDPVNDSWALEGTMAQKRCDAGVSVLRMSDPRVSAV</sequence>
<dbReference type="Pfam" id="PF00651">
    <property type="entry name" value="BTB"/>
    <property type="match status" value="1"/>
</dbReference>
<dbReference type="SUPFAM" id="SSF117281">
    <property type="entry name" value="Kelch motif"/>
    <property type="match status" value="1"/>
</dbReference>
<dbReference type="InterPro" id="IPR015915">
    <property type="entry name" value="Kelch-typ_b-propeller"/>
</dbReference>
<dbReference type="GeneID" id="110982105"/>
<keyword evidence="1" id="KW-0880">Kelch repeat</keyword>
<dbReference type="KEGG" id="aplc:110982105"/>
<dbReference type="Gene3D" id="2.120.10.80">
    <property type="entry name" value="Kelch-type beta propeller"/>
    <property type="match status" value="1"/>
</dbReference>
<dbReference type="Proteomes" id="UP000694845">
    <property type="component" value="Unplaced"/>
</dbReference>
<name>A0A8B7YRR9_ACAPL</name>
<keyword evidence="4" id="KW-1185">Reference proteome</keyword>
<gene>
    <name evidence="5" type="primary">LOC110982105</name>
</gene>
<dbReference type="Gene3D" id="3.30.710.10">
    <property type="entry name" value="Potassium Channel Kv1.1, Chain A"/>
    <property type="match status" value="1"/>
</dbReference>
<dbReference type="InterPro" id="IPR011705">
    <property type="entry name" value="BACK"/>
</dbReference>
<dbReference type="SMART" id="SM00225">
    <property type="entry name" value="BTB"/>
    <property type="match status" value="1"/>
</dbReference>
<evidence type="ECO:0000259" key="3">
    <source>
        <dbReference type="PROSITE" id="PS50097"/>
    </source>
</evidence>
<dbReference type="Gene3D" id="1.25.40.420">
    <property type="match status" value="1"/>
</dbReference>
<dbReference type="PANTHER" id="PTHR24412">
    <property type="entry name" value="KELCH PROTEIN"/>
    <property type="match status" value="1"/>
</dbReference>
<protein>
    <submittedName>
        <fullName evidence="5">Kelch-like protein 12 isoform X1</fullName>
    </submittedName>
</protein>
<dbReference type="PANTHER" id="PTHR24412:SF494">
    <property type="entry name" value="KELCH-LIKE PROTEIN 12"/>
    <property type="match status" value="1"/>
</dbReference>
<dbReference type="PROSITE" id="PS50097">
    <property type="entry name" value="BTB"/>
    <property type="match status" value="1"/>
</dbReference>
<dbReference type="InterPro" id="IPR000210">
    <property type="entry name" value="BTB/POZ_dom"/>
</dbReference>
<reference evidence="5" key="1">
    <citation type="submission" date="2025-08" db="UniProtKB">
        <authorList>
            <consortium name="RefSeq"/>
        </authorList>
    </citation>
    <scope>IDENTIFICATION</scope>
</reference>
<dbReference type="OrthoDB" id="45365at2759"/>
<keyword evidence="2" id="KW-0677">Repeat</keyword>
<dbReference type="FunFam" id="3.30.710.10:FF:000001">
    <property type="entry name" value="Kelch-like family member 20"/>
    <property type="match status" value="1"/>
</dbReference>
<accession>A0A8B7YRR9</accession>
<dbReference type="SUPFAM" id="SSF54695">
    <property type="entry name" value="POZ domain"/>
    <property type="match status" value="1"/>
</dbReference>
<dbReference type="InterPro" id="IPR011333">
    <property type="entry name" value="SKP1/BTB/POZ_sf"/>
</dbReference>
<evidence type="ECO:0000313" key="4">
    <source>
        <dbReference type="Proteomes" id="UP000694845"/>
    </source>
</evidence>
<dbReference type="AlphaFoldDB" id="A0A8B7YRR9"/>
<proteinExistence type="predicted"/>
<evidence type="ECO:0000256" key="1">
    <source>
        <dbReference type="ARBA" id="ARBA00022441"/>
    </source>
</evidence>